<dbReference type="EMBL" id="MFLC01000003">
    <property type="protein sequence ID" value="OGG55378.1"/>
    <property type="molecule type" value="Genomic_DNA"/>
</dbReference>
<name>A0A1F6D1Q9_9BACT</name>
<keyword evidence="1" id="KW-0472">Membrane</keyword>
<keyword evidence="1" id="KW-1133">Transmembrane helix</keyword>
<evidence type="ECO:0000256" key="1">
    <source>
        <dbReference type="SAM" id="Phobius"/>
    </source>
</evidence>
<gene>
    <name evidence="2" type="ORF">A3D62_00345</name>
</gene>
<dbReference type="AlphaFoldDB" id="A0A1F6D1Q9"/>
<comment type="caution">
    <text evidence="2">The sequence shown here is derived from an EMBL/GenBank/DDBJ whole genome shotgun (WGS) entry which is preliminary data.</text>
</comment>
<evidence type="ECO:0000313" key="3">
    <source>
        <dbReference type="Proteomes" id="UP000177659"/>
    </source>
</evidence>
<dbReference type="Proteomes" id="UP000177659">
    <property type="component" value="Unassembled WGS sequence"/>
</dbReference>
<reference evidence="2 3" key="1">
    <citation type="journal article" date="2016" name="Nat. Commun.">
        <title>Thousands of microbial genomes shed light on interconnected biogeochemical processes in an aquifer system.</title>
        <authorList>
            <person name="Anantharaman K."/>
            <person name="Brown C.T."/>
            <person name="Hug L.A."/>
            <person name="Sharon I."/>
            <person name="Castelle C.J."/>
            <person name="Probst A.J."/>
            <person name="Thomas B.C."/>
            <person name="Singh A."/>
            <person name="Wilkins M.J."/>
            <person name="Karaoz U."/>
            <person name="Brodie E.L."/>
            <person name="Williams K.H."/>
            <person name="Hubbard S.S."/>
            <person name="Banfield J.F."/>
        </authorList>
    </citation>
    <scope>NUCLEOTIDE SEQUENCE [LARGE SCALE GENOMIC DNA]</scope>
</reference>
<feature type="transmembrane region" description="Helical" evidence="1">
    <location>
        <begin position="28"/>
        <end position="45"/>
    </location>
</feature>
<keyword evidence="1" id="KW-0812">Transmembrane</keyword>
<protein>
    <submittedName>
        <fullName evidence="2">Uncharacterized protein</fullName>
    </submittedName>
</protein>
<evidence type="ECO:0000313" key="2">
    <source>
        <dbReference type="EMBL" id="OGG55378.1"/>
    </source>
</evidence>
<accession>A0A1F6D1Q9</accession>
<proteinExistence type="predicted"/>
<organism evidence="2 3">
    <name type="scientific">Candidatus Kaiserbacteria bacterium RIFCSPHIGHO2_02_FULL_49_11</name>
    <dbReference type="NCBI Taxonomy" id="1798489"/>
    <lineage>
        <taxon>Bacteria</taxon>
        <taxon>Candidatus Kaiseribacteriota</taxon>
    </lineage>
</organism>
<sequence>MSKNSLTIILGVLIVVSGFLGVPSSWKTVIIAALGLGVIGVALALRKDITSGTLCLHLQEEKKTDSYAQNGMIIEHPAHEHESVHPTETSQGV</sequence>